<evidence type="ECO:0000313" key="2">
    <source>
        <dbReference type="EMBL" id="CAH2044685.1"/>
    </source>
</evidence>
<evidence type="ECO:0000313" key="3">
    <source>
        <dbReference type="Proteomes" id="UP000837857"/>
    </source>
</evidence>
<dbReference type="EMBL" id="OW152828">
    <property type="protein sequence ID" value="CAH2044685.1"/>
    <property type="molecule type" value="Genomic_DNA"/>
</dbReference>
<name>A0ABN8I3G9_9NEOP</name>
<reference evidence="2" key="1">
    <citation type="submission" date="2022-03" db="EMBL/GenBank/DDBJ databases">
        <authorList>
            <person name="Martin H S."/>
        </authorList>
    </citation>
    <scope>NUCLEOTIDE SEQUENCE</scope>
</reference>
<gene>
    <name evidence="2" type="ORF">IPOD504_LOCUS4737</name>
</gene>
<feature type="non-terminal residue" evidence="2">
    <location>
        <position position="100"/>
    </location>
</feature>
<accession>A0ABN8I3G9</accession>
<organism evidence="2 3">
    <name type="scientific">Iphiclides podalirius</name>
    <name type="common">scarce swallowtail</name>
    <dbReference type="NCBI Taxonomy" id="110791"/>
    <lineage>
        <taxon>Eukaryota</taxon>
        <taxon>Metazoa</taxon>
        <taxon>Ecdysozoa</taxon>
        <taxon>Arthropoda</taxon>
        <taxon>Hexapoda</taxon>
        <taxon>Insecta</taxon>
        <taxon>Pterygota</taxon>
        <taxon>Neoptera</taxon>
        <taxon>Endopterygota</taxon>
        <taxon>Lepidoptera</taxon>
        <taxon>Glossata</taxon>
        <taxon>Ditrysia</taxon>
        <taxon>Papilionoidea</taxon>
        <taxon>Papilionidae</taxon>
        <taxon>Papilioninae</taxon>
        <taxon>Iphiclides</taxon>
    </lineage>
</organism>
<feature type="region of interest" description="Disordered" evidence="1">
    <location>
        <begin position="1"/>
        <end position="32"/>
    </location>
</feature>
<proteinExistence type="predicted"/>
<keyword evidence="3" id="KW-1185">Reference proteome</keyword>
<dbReference type="Proteomes" id="UP000837857">
    <property type="component" value="Chromosome 16"/>
</dbReference>
<evidence type="ECO:0000256" key="1">
    <source>
        <dbReference type="SAM" id="MobiDB-lite"/>
    </source>
</evidence>
<protein>
    <submittedName>
        <fullName evidence="2">Uncharacterized protein</fullName>
    </submittedName>
</protein>
<sequence length="100" mass="10163">MGRNGVAAGGPLSTAALMEPGTDPGGATSGFERTSAVIGDNAGFGGGSALAVISWTHVGARFLCVTCNENGIAYPLAPSQRVHDSSWCRKQRDLKVESAA</sequence>